<evidence type="ECO:0000313" key="2">
    <source>
        <dbReference type="EMBL" id="MUM76441.1"/>
    </source>
</evidence>
<accession>A0A7K1KKC0</accession>
<evidence type="ECO:0000259" key="1">
    <source>
        <dbReference type="SMART" id="SM00448"/>
    </source>
</evidence>
<dbReference type="SMART" id="SM00448">
    <property type="entry name" value="REC"/>
    <property type="match status" value="1"/>
</dbReference>
<dbReference type="Gene3D" id="1.10.3210.10">
    <property type="entry name" value="Hypothetical protein af1432"/>
    <property type="match status" value="1"/>
</dbReference>
<protein>
    <submittedName>
        <fullName evidence="2">Response regulator</fullName>
    </submittedName>
</protein>
<dbReference type="InterPro" id="IPR052020">
    <property type="entry name" value="Cyclic_di-GMP/3'3'-cGAMP_PDE"/>
</dbReference>
<sequence length="384" mass="43017">MPERVLFVDDDPNILKTFRAGYRKKFDLDLAEGAAEALDKIKSGEKYAVVVSDQKMPGMSGMDLLAEVQTLSPATVRIMLTGHGDFTLAMDAVNRGQLYRFLLKPCPLDDLERAIKAALRQHRLVMAEKVLLRQTLKGTVELLTEIVSLVNPEAFGRSQRIKRHMGYLVERMNLKNGWLFEMAGMLSQLGCILLPDRTLAKLQAGRPLEGEELQLFAMHPTLGAEMLKKIPRMEKVAEIIAYQEKNYDGTGVPLDSVKGEDIPLGSRMLKLVLDYDTAMMHTGKPSAAFAALEEHIDRYDPELLYYLEGSLGKEARYSLAEMTIDELWPGIILDEPVVDATGLVLCRKSMEVTRSIIAKLKAFQLRGSVRQPFKVLVPERRGGQ</sequence>
<dbReference type="Pfam" id="PF13487">
    <property type="entry name" value="HD_5"/>
    <property type="match status" value="1"/>
</dbReference>
<evidence type="ECO:0000313" key="3">
    <source>
        <dbReference type="Proteomes" id="UP000461162"/>
    </source>
</evidence>
<dbReference type="AlphaFoldDB" id="A0A7K1KKC0"/>
<dbReference type="PANTHER" id="PTHR45228:SF8">
    <property type="entry name" value="TWO-COMPONENT RESPONSE REGULATOR-RELATED"/>
    <property type="match status" value="1"/>
</dbReference>
<gene>
    <name evidence="2" type="ORF">GKC30_02200</name>
</gene>
<dbReference type="GO" id="GO:0000160">
    <property type="term" value="P:phosphorelay signal transduction system"/>
    <property type="evidence" value="ECO:0007669"/>
    <property type="project" value="InterPro"/>
</dbReference>
<proteinExistence type="predicted"/>
<dbReference type="RefSeq" id="WP_155932052.1">
    <property type="nucleotide sequence ID" value="NZ_WODC01000001.1"/>
</dbReference>
<name>A0A7K1KKC0_9BACT</name>
<comment type="caution">
    <text evidence="2">The sequence shown here is derived from an EMBL/GenBank/DDBJ whole genome shotgun (WGS) entry which is preliminary data.</text>
</comment>
<dbReference type="EMBL" id="WODC01000001">
    <property type="protein sequence ID" value="MUM76441.1"/>
    <property type="molecule type" value="Genomic_DNA"/>
</dbReference>
<feature type="domain" description="Response regulatory" evidence="1">
    <location>
        <begin position="3"/>
        <end position="115"/>
    </location>
</feature>
<organism evidence="2 3">
    <name type="scientific">Pseudodesulfovibrio alkaliphilus</name>
    <dbReference type="NCBI Taxonomy" id="2661613"/>
    <lineage>
        <taxon>Bacteria</taxon>
        <taxon>Pseudomonadati</taxon>
        <taxon>Thermodesulfobacteriota</taxon>
        <taxon>Desulfovibrionia</taxon>
        <taxon>Desulfovibrionales</taxon>
        <taxon>Desulfovibrionaceae</taxon>
    </lineage>
</organism>
<dbReference type="Gene3D" id="3.40.50.2300">
    <property type="match status" value="1"/>
</dbReference>
<dbReference type="Pfam" id="PF00072">
    <property type="entry name" value="Response_reg"/>
    <property type="match status" value="1"/>
</dbReference>
<dbReference type="SUPFAM" id="SSF52172">
    <property type="entry name" value="CheY-like"/>
    <property type="match status" value="1"/>
</dbReference>
<reference evidence="2 3" key="1">
    <citation type="submission" date="2019-11" db="EMBL/GenBank/DDBJ databases">
        <title>Pseudodesulfovibrio alkaliphilus, sp. nov., an alkaliphilic sulfate-reducing bacteria from mud volcano of Taman peninsula, Russia.</title>
        <authorList>
            <person name="Frolova A."/>
            <person name="Merkel A.Y."/>
            <person name="Slobodkin A.I."/>
        </authorList>
    </citation>
    <scope>NUCLEOTIDE SEQUENCE [LARGE SCALE GENOMIC DNA]</scope>
    <source>
        <strain evidence="2 3">F-1</strain>
    </source>
</reference>
<dbReference type="InterPro" id="IPR001789">
    <property type="entry name" value="Sig_transdc_resp-reg_receiver"/>
</dbReference>
<keyword evidence="3" id="KW-1185">Reference proteome</keyword>
<dbReference type="InterPro" id="IPR011006">
    <property type="entry name" value="CheY-like_superfamily"/>
</dbReference>
<dbReference type="CDD" id="cd17569">
    <property type="entry name" value="REC_HupR-like"/>
    <property type="match status" value="1"/>
</dbReference>
<dbReference type="Proteomes" id="UP000461162">
    <property type="component" value="Unassembled WGS sequence"/>
</dbReference>
<dbReference type="PANTHER" id="PTHR45228">
    <property type="entry name" value="CYCLIC DI-GMP PHOSPHODIESTERASE TM_0186-RELATED"/>
    <property type="match status" value="1"/>
</dbReference>